<dbReference type="Pfam" id="PF06605">
    <property type="entry name" value="Prophage_tail"/>
    <property type="match status" value="1"/>
</dbReference>
<dbReference type="RefSeq" id="WP_136135835.1">
    <property type="nucleotide sequence ID" value="NZ_SDGV01000002.1"/>
</dbReference>
<organism evidence="3 4">
    <name type="scientific">Vagococcus silagei</name>
    <dbReference type="NCBI Taxonomy" id="2508885"/>
    <lineage>
        <taxon>Bacteria</taxon>
        <taxon>Bacillati</taxon>
        <taxon>Bacillota</taxon>
        <taxon>Bacilli</taxon>
        <taxon>Lactobacillales</taxon>
        <taxon>Enterococcaceae</taxon>
        <taxon>Vagococcus</taxon>
    </lineage>
</organism>
<protein>
    <recommendedName>
        <fullName evidence="2">Tail spike domain-containing protein</fullName>
    </recommendedName>
</protein>
<dbReference type="InterPro" id="IPR010572">
    <property type="entry name" value="Tail_dom"/>
</dbReference>
<keyword evidence="1" id="KW-0175">Coiled coil</keyword>
<proteinExistence type="predicted"/>
<dbReference type="Proteomes" id="UP000310506">
    <property type="component" value="Unassembled WGS sequence"/>
</dbReference>
<gene>
    <name evidence="3" type="ORF">ESZ54_01130</name>
</gene>
<dbReference type="OrthoDB" id="9805070at2"/>
<accession>A0A4S3B839</accession>
<keyword evidence="4" id="KW-1185">Reference proteome</keyword>
<reference evidence="3 4" key="1">
    <citation type="submission" date="2019-01" db="EMBL/GenBank/DDBJ databases">
        <title>Vagococcus silagei sp. nov. isolated from brewer's grain.</title>
        <authorList>
            <person name="Guu J.-R."/>
        </authorList>
    </citation>
    <scope>NUCLEOTIDE SEQUENCE [LARGE SCALE GENOMIC DNA]</scope>
    <source>
        <strain evidence="3 4">2B-2</strain>
    </source>
</reference>
<evidence type="ECO:0000313" key="4">
    <source>
        <dbReference type="Proteomes" id="UP000310506"/>
    </source>
</evidence>
<evidence type="ECO:0000256" key="1">
    <source>
        <dbReference type="SAM" id="Coils"/>
    </source>
</evidence>
<dbReference type="EMBL" id="SDGV01000002">
    <property type="protein sequence ID" value="THB62173.1"/>
    <property type="molecule type" value="Genomic_DNA"/>
</dbReference>
<feature type="coiled-coil region" evidence="1">
    <location>
        <begin position="372"/>
        <end position="399"/>
    </location>
</feature>
<feature type="domain" description="Tail spike" evidence="2">
    <location>
        <begin position="97"/>
        <end position="361"/>
    </location>
</feature>
<name>A0A4S3B839_9ENTE</name>
<feature type="coiled-coil region" evidence="1">
    <location>
        <begin position="447"/>
        <end position="509"/>
    </location>
</feature>
<sequence>MKSKIILLNQNKEIIHNFNKTELFSAQVKEGINVLETISLSVRLSKDMLHLIEKSSYIVTKNESLDSYKLFRFVSHQTTNESIEISGVQSSLDRLKDIKIIEEYHPKNISFSNVLKYLLKDTGISVRYVDDTLPNISLSFSYLTIQECLSKISASYQVEFDFNIAIDSRQVTDEYLNAYVKQGELTPHVISYGSNAISIEKEYSEVDIYTAVLGRGKSKEKTDSDTGELSGGYDEKITFSEIEWRKENGNPLDKPKGSNLLIDPMATQIYGHDGNKPRILLQSFEDITDPKDLLQASYNLLVEINRPKVQFKTTVAKMSRSFNKGDTVAVKRKDLDIKYLTRIFSIERNLLDNQLSILNIGDKIIDSRANELKAIKNSVQLTEEKIENLQNNVTIVNNNGNGITFGVSEPQNKKKDDVWFHRQEDGRIVLKIWDGEKWVVEIDDAFGEDIKKQIKNIEQEVETSIKEIDKAVSSANKAFEQSSLSSKKSDAAKKEAENALSKADEAKKVAFNSDEVAKAAREQAIKAHLLGEGNQTEIIKTNEKVKLTSSKVEKQQVELLNLKADSEGIKSSVSKTQKQIDEMEIGSVNRFPLTKWEKGWVDSSGKFQHSPQDSTTVEYISVNPGEYIFQIFIDEQQQNVNGSHNISVYDIDKNFITRVVHKKIEGNRTTSKFIITDQMKYFKVTVPFNSKEVVLTKFKLENGNVPTDWSPASEDLLDLSEFTTFEQNYQGFKSTAENELVGLKSEQVQLSGIIQNTVEKMDSLSYENQNLLSDSTNEIVYPKAINGFNNQIIATIPESDKTYTISGYVKNIIPSDNKRFSLRVYDRTTSKNPANTTVEIEKNGYFSWTFTLGKDTKDFTIRMYSGGYTETPVGSTITVYKRKLEYGSKATPYCVSQNEITTQTQFTQLDNLIQLQSQKVTNNETEIGKLRLESDRFEVEMSKTQNRLDGIDQIPTNILIDASSMTGEAWINDIGPMIKEPDKYRGTDVYSTKNVWRAPKARLLNHRQFVNEADWYTFSQYIKVESPGVVKMSFLCQLDNSNKYHIDASAYTHNVFEKDGWVRIQTYFKFANLDKIKSNSAALRFEPSNINDETKVFFAAPQLEAGKVASPWSHGGIPITQTEFTQFVQTFEGFRQTTTNDLTGIKSEQVQMSNLIQNTIKKAGATQTQFTQTIKDINMRVVEKGKIMSQINLDANRQIFDVQGNKVMITPQTTYIANATIKSAMIDTLDASKISAGTFNGANLNVININVNSLVGNMTQFVRSAWNGVNNSVQITSEGLVSYRNNGSVSSKYLPDGIQIWNGGNWVGSMSDSTAGIVLWAKRNYQLDLGFQGDNNQGNVYNPAITIHGNTGHIDVNPNSILRLQKFGTTNYSQNSVMFVERLHLNNEGGLAIRNTANNCGIFFGDWGTLAFRHKSNWHGFK</sequence>
<evidence type="ECO:0000313" key="3">
    <source>
        <dbReference type="EMBL" id="THB62173.1"/>
    </source>
</evidence>
<comment type="caution">
    <text evidence="3">The sequence shown here is derived from an EMBL/GenBank/DDBJ whole genome shotgun (WGS) entry which is preliminary data.</text>
</comment>
<evidence type="ECO:0000259" key="2">
    <source>
        <dbReference type="Pfam" id="PF06605"/>
    </source>
</evidence>